<feature type="transmembrane region" description="Helical" evidence="6">
    <location>
        <begin position="217"/>
        <end position="240"/>
    </location>
</feature>
<dbReference type="InterPro" id="IPR006634">
    <property type="entry name" value="TLC-dom"/>
</dbReference>
<sequence>MGHRLDNLRFDTTYYPVAAFSCAFFLYLFRYASPKMSSKFSSKYNLLSHEDQVDWNNRVNSTVHSVVVSCMCAYTMLSDNEITEEPIWWDSPLVRTSCAIVAGYMTSDVIIMAVHYQQMGEVFYVLHHGASIYAYYYVMTYGVLPYFANYRLVAEFSTPFVNQRWFLTQLGYEKSSAVFVSNGVAMALTFFLVRIAVMPSYWHRVYSVYNTPGFNRLGYIQLCLIIPCVILDVINIYWFYKICVGAYKICCMFFETENDSPNPNSTKFLPGSAIFNKTLSSFMPKRSLVPTVVNTKKID</sequence>
<dbReference type="GO" id="GO:0005783">
    <property type="term" value="C:endoplasmic reticulum"/>
    <property type="evidence" value="ECO:0007669"/>
    <property type="project" value="TreeGrafter"/>
</dbReference>
<keyword evidence="9" id="KW-1185">Reference proteome</keyword>
<feature type="domain" description="TLC" evidence="7">
    <location>
        <begin position="50"/>
        <end position="251"/>
    </location>
</feature>
<dbReference type="EMBL" id="BLXT01007690">
    <property type="protein sequence ID" value="GFO41459.1"/>
    <property type="molecule type" value="Genomic_DNA"/>
</dbReference>
<evidence type="ECO:0000256" key="4">
    <source>
        <dbReference type="ARBA" id="ARBA00023136"/>
    </source>
</evidence>
<organism evidence="8 9">
    <name type="scientific">Plakobranchus ocellatus</name>
    <dbReference type="NCBI Taxonomy" id="259542"/>
    <lineage>
        <taxon>Eukaryota</taxon>
        <taxon>Metazoa</taxon>
        <taxon>Spiralia</taxon>
        <taxon>Lophotrochozoa</taxon>
        <taxon>Mollusca</taxon>
        <taxon>Gastropoda</taxon>
        <taxon>Heterobranchia</taxon>
        <taxon>Euthyneura</taxon>
        <taxon>Panpulmonata</taxon>
        <taxon>Sacoglossa</taxon>
        <taxon>Placobranchoidea</taxon>
        <taxon>Plakobranchidae</taxon>
        <taxon>Plakobranchus</taxon>
    </lineage>
</organism>
<evidence type="ECO:0000313" key="9">
    <source>
        <dbReference type="Proteomes" id="UP000735302"/>
    </source>
</evidence>
<reference evidence="8 9" key="1">
    <citation type="journal article" date="2021" name="Elife">
        <title>Chloroplast acquisition without the gene transfer in kleptoplastic sea slugs, Plakobranchus ocellatus.</title>
        <authorList>
            <person name="Maeda T."/>
            <person name="Takahashi S."/>
            <person name="Yoshida T."/>
            <person name="Shimamura S."/>
            <person name="Takaki Y."/>
            <person name="Nagai Y."/>
            <person name="Toyoda A."/>
            <person name="Suzuki Y."/>
            <person name="Arimoto A."/>
            <person name="Ishii H."/>
            <person name="Satoh N."/>
            <person name="Nishiyama T."/>
            <person name="Hasebe M."/>
            <person name="Maruyama T."/>
            <person name="Minagawa J."/>
            <person name="Obokata J."/>
            <person name="Shigenobu S."/>
        </authorList>
    </citation>
    <scope>NUCLEOTIDE SEQUENCE [LARGE SCALE GENOMIC DNA]</scope>
</reference>
<dbReference type="Proteomes" id="UP000735302">
    <property type="component" value="Unassembled WGS sequence"/>
</dbReference>
<gene>
    <name evidence="8" type="ORF">PoB_006796400</name>
</gene>
<comment type="subcellular location">
    <subcellularLocation>
        <location evidence="1">Membrane</location>
        <topology evidence="1">Multi-pass membrane protein</topology>
    </subcellularLocation>
</comment>
<dbReference type="Pfam" id="PF03798">
    <property type="entry name" value="TRAM_LAG1_CLN8"/>
    <property type="match status" value="1"/>
</dbReference>
<proteinExistence type="predicted"/>
<dbReference type="GO" id="GO:0055088">
    <property type="term" value="P:lipid homeostasis"/>
    <property type="evidence" value="ECO:0007669"/>
    <property type="project" value="TreeGrafter"/>
</dbReference>
<feature type="transmembrane region" description="Helical" evidence="6">
    <location>
        <begin position="12"/>
        <end position="29"/>
    </location>
</feature>
<dbReference type="PROSITE" id="PS51257">
    <property type="entry name" value="PROKAR_LIPOPROTEIN"/>
    <property type="match status" value="1"/>
</dbReference>
<protein>
    <submittedName>
        <fullName evidence="8">Transmembrane protein 56</fullName>
    </submittedName>
</protein>
<comment type="caution">
    <text evidence="8">The sequence shown here is derived from an EMBL/GenBank/DDBJ whole genome shotgun (WGS) entry which is preliminary data.</text>
</comment>
<name>A0AAV4DBC9_9GAST</name>
<dbReference type="GO" id="GO:0016020">
    <property type="term" value="C:membrane"/>
    <property type="evidence" value="ECO:0007669"/>
    <property type="project" value="UniProtKB-SubCell"/>
</dbReference>
<evidence type="ECO:0000259" key="7">
    <source>
        <dbReference type="PROSITE" id="PS50922"/>
    </source>
</evidence>
<keyword evidence="3 6" id="KW-1133">Transmembrane helix</keyword>
<evidence type="ECO:0000256" key="2">
    <source>
        <dbReference type="ARBA" id="ARBA00022692"/>
    </source>
</evidence>
<dbReference type="PROSITE" id="PS50922">
    <property type="entry name" value="TLC"/>
    <property type="match status" value="1"/>
</dbReference>
<feature type="transmembrane region" description="Helical" evidence="6">
    <location>
        <begin position="175"/>
        <end position="197"/>
    </location>
</feature>
<evidence type="ECO:0000256" key="6">
    <source>
        <dbReference type="SAM" id="Phobius"/>
    </source>
</evidence>
<dbReference type="SMART" id="SM00724">
    <property type="entry name" value="TLC"/>
    <property type="match status" value="1"/>
</dbReference>
<evidence type="ECO:0000256" key="3">
    <source>
        <dbReference type="ARBA" id="ARBA00022989"/>
    </source>
</evidence>
<evidence type="ECO:0000256" key="1">
    <source>
        <dbReference type="ARBA" id="ARBA00004141"/>
    </source>
</evidence>
<dbReference type="InterPro" id="IPR050846">
    <property type="entry name" value="TLCD"/>
</dbReference>
<feature type="transmembrane region" description="Helical" evidence="6">
    <location>
        <begin position="134"/>
        <end position="154"/>
    </location>
</feature>
<evidence type="ECO:0000313" key="8">
    <source>
        <dbReference type="EMBL" id="GFO41459.1"/>
    </source>
</evidence>
<evidence type="ECO:0000256" key="5">
    <source>
        <dbReference type="PROSITE-ProRule" id="PRU00205"/>
    </source>
</evidence>
<dbReference type="PANTHER" id="PTHR13439">
    <property type="entry name" value="CT120 PROTEIN"/>
    <property type="match status" value="1"/>
</dbReference>
<keyword evidence="2 5" id="KW-0812">Transmembrane</keyword>
<dbReference type="PANTHER" id="PTHR13439:SF0">
    <property type="entry name" value="TOPOISOMERASE I DAMAGE AFFECTED PROTEIN 4"/>
    <property type="match status" value="1"/>
</dbReference>
<keyword evidence="4 5" id="KW-0472">Membrane</keyword>
<dbReference type="AlphaFoldDB" id="A0AAV4DBC9"/>
<accession>A0AAV4DBC9</accession>